<keyword evidence="4" id="KW-0560">Oxidoreductase</keyword>
<keyword evidence="6" id="KW-1185">Reference proteome</keyword>
<dbReference type="OrthoDB" id="424974at2759"/>
<dbReference type="Proteomes" id="UP000230750">
    <property type="component" value="Unassembled WGS sequence"/>
</dbReference>
<dbReference type="SUPFAM" id="SSF54373">
    <property type="entry name" value="FAD-linked reductases, C-terminal domain"/>
    <property type="match status" value="1"/>
</dbReference>
<dbReference type="STRING" id="307972.A0A2G8LIH9"/>
<dbReference type="GO" id="GO:0050660">
    <property type="term" value="F:flavin adenine dinucleotide binding"/>
    <property type="evidence" value="ECO:0007669"/>
    <property type="project" value="InterPro"/>
</dbReference>
<comment type="cofactor">
    <cofactor evidence="1">
        <name>FAD</name>
        <dbReference type="ChEBI" id="CHEBI:57692"/>
    </cofactor>
</comment>
<dbReference type="GO" id="GO:0008115">
    <property type="term" value="F:sarcosine oxidase activity"/>
    <property type="evidence" value="ECO:0007669"/>
    <property type="project" value="TreeGrafter"/>
</dbReference>
<dbReference type="PANTHER" id="PTHR10961:SF46">
    <property type="entry name" value="PEROXISOMAL SARCOSINE OXIDASE"/>
    <property type="match status" value="1"/>
</dbReference>
<dbReference type="AlphaFoldDB" id="A0A2G8LIH9"/>
<dbReference type="Gene3D" id="3.30.9.10">
    <property type="entry name" value="D-Amino Acid Oxidase, subunit A, domain 2"/>
    <property type="match status" value="1"/>
</dbReference>
<name>A0A2G8LIH9_STIJA</name>
<comment type="caution">
    <text evidence="5">The sequence shown here is derived from an EMBL/GenBank/DDBJ whole genome shotgun (WGS) entry which is preliminary data.</text>
</comment>
<evidence type="ECO:0000313" key="6">
    <source>
        <dbReference type="Proteomes" id="UP000230750"/>
    </source>
</evidence>
<gene>
    <name evidence="5" type="ORF">BSL78_03020</name>
</gene>
<dbReference type="InterPro" id="IPR045170">
    <property type="entry name" value="MTOX"/>
</dbReference>
<dbReference type="EMBL" id="MRZV01000067">
    <property type="protein sequence ID" value="PIK60022.1"/>
    <property type="molecule type" value="Genomic_DNA"/>
</dbReference>
<dbReference type="PANTHER" id="PTHR10961">
    <property type="entry name" value="PEROXISOMAL SARCOSINE OXIDASE"/>
    <property type="match status" value="1"/>
</dbReference>
<dbReference type="Gene3D" id="3.50.50.60">
    <property type="entry name" value="FAD/NAD(P)-binding domain"/>
    <property type="match status" value="1"/>
</dbReference>
<dbReference type="InterPro" id="IPR036188">
    <property type="entry name" value="FAD/NAD-bd_sf"/>
</dbReference>
<keyword evidence="3" id="KW-0274">FAD</keyword>
<evidence type="ECO:0000256" key="3">
    <source>
        <dbReference type="ARBA" id="ARBA00022827"/>
    </source>
</evidence>
<dbReference type="GO" id="GO:0050031">
    <property type="term" value="F:L-pipecolate oxidase activity"/>
    <property type="evidence" value="ECO:0007669"/>
    <property type="project" value="TreeGrafter"/>
</dbReference>
<proteinExistence type="predicted"/>
<evidence type="ECO:0000256" key="1">
    <source>
        <dbReference type="ARBA" id="ARBA00001974"/>
    </source>
</evidence>
<keyword evidence="2" id="KW-0285">Flavoprotein</keyword>
<reference evidence="5 6" key="1">
    <citation type="journal article" date="2017" name="PLoS Biol.">
        <title>The sea cucumber genome provides insights into morphological evolution and visceral regeneration.</title>
        <authorList>
            <person name="Zhang X."/>
            <person name="Sun L."/>
            <person name="Yuan J."/>
            <person name="Sun Y."/>
            <person name="Gao Y."/>
            <person name="Zhang L."/>
            <person name="Li S."/>
            <person name="Dai H."/>
            <person name="Hamel J.F."/>
            <person name="Liu C."/>
            <person name="Yu Y."/>
            <person name="Liu S."/>
            <person name="Lin W."/>
            <person name="Guo K."/>
            <person name="Jin S."/>
            <person name="Xu P."/>
            <person name="Storey K.B."/>
            <person name="Huan P."/>
            <person name="Zhang T."/>
            <person name="Zhou Y."/>
            <person name="Zhang J."/>
            <person name="Lin C."/>
            <person name="Li X."/>
            <person name="Xing L."/>
            <person name="Huo D."/>
            <person name="Sun M."/>
            <person name="Wang L."/>
            <person name="Mercier A."/>
            <person name="Li F."/>
            <person name="Yang H."/>
            <person name="Xiang J."/>
        </authorList>
    </citation>
    <scope>NUCLEOTIDE SEQUENCE [LARGE SCALE GENOMIC DNA]</scope>
    <source>
        <strain evidence="5">Shaxun</strain>
        <tissue evidence="5">Muscle</tissue>
    </source>
</reference>
<evidence type="ECO:0000256" key="4">
    <source>
        <dbReference type="ARBA" id="ARBA00023002"/>
    </source>
</evidence>
<accession>A0A2G8LIH9</accession>
<evidence type="ECO:0000313" key="5">
    <source>
        <dbReference type="EMBL" id="PIK60022.1"/>
    </source>
</evidence>
<organism evidence="5 6">
    <name type="scientific">Stichopus japonicus</name>
    <name type="common">Sea cucumber</name>
    <dbReference type="NCBI Taxonomy" id="307972"/>
    <lineage>
        <taxon>Eukaryota</taxon>
        <taxon>Metazoa</taxon>
        <taxon>Echinodermata</taxon>
        <taxon>Eleutherozoa</taxon>
        <taxon>Echinozoa</taxon>
        <taxon>Holothuroidea</taxon>
        <taxon>Aspidochirotacea</taxon>
        <taxon>Aspidochirotida</taxon>
        <taxon>Stichopodidae</taxon>
        <taxon>Apostichopus</taxon>
    </lineage>
</organism>
<evidence type="ECO:0000256" key="2">
    <source>
        <dbReference type="ARBA" id="ARBA00022630"/>
    </source>
</evidence>
<sequence length="176" mass="20408">MTRRSRENIIPGSVVTVTTEKGTYKTKSLIITPGPWICKLMKPLGLNLPVQVVRNTLYFWKEEIPGQTKNYPCFCDYGIDVPEGFTEPCFMYGFPSVEYNGLRKFGIHQGTEVDPDERDITDADKPEEIQFLMNYMKNRYPGYRKNSEPAIIEKCLYSVMDSKWLQLLGESSERWL</sequence>
<dbReference type="GO" id="GO:0033514">
    <property type="term" value="P:L-lysine catabolic process to acetyl-CoA via L-pipecolate"/>
    <property type="evidence" value="ECO:0007669"/>
    <property type="project" value="TreeGrafter"/>
</dbReference>
<protein>
    <submittedName>
        <fullName evidence="5">Putative peroxisomal sarcosine oxidase</fullName>
    </submittedName>
</protein>
<dbReference type="GO" id="GO:0005777">
    <property type="term" value="C:peroxisome"/>
    <property type="evidence" value="ECO:0007669"/>
    <property type="project" value="TreeGrafter"/>
</dbReference>